<dbReference type="InterPro" id="IPR051551">
    <property type="entry name" value="Autotransporter_adhesion"/>
</dbReference>
<dbReference type="InterPro" id="IPR006315">
    <property type="entry name" value="OM_autotransptr_brl_dom"/>
</dbReference>
<dbReference type="RefSeq" id="WP_115184373.1">
    <property type="nucleotide sequence ID" value="NZ_CAMKUF010000001.1"/>
</dbReference>
<dbReference type="SUPFAM" id="SSF51126">
    <property type="entry name" value="Pectin lyase-like"/>
    <property type="match status" value="1"/>
</dbReference>
<dbReference type="PROSITE" id="PS51208">
    <property type="entry name" value="AUTOTRANSPORTER"/>
    <property type="match status" value="1"/>
</dbReference>
<sequence>MASFAPSFFSRGCLLALATTGGFSAVVNAASPWRVVDGSTLDVTHGYIGTTAGDYPLFSSGDGSLLQTSLTGLSFSTIGNSLYAANIRAGGSARLDGTLLTTNGIQAHAVNVDGGNLVMNSGNITVAGSYSAGVFGRNGARLSLNNLEISANGPRSGGVTLTDGTLTMSHSTIVATDANRKGISLTSSNAEFAHATLENVNIFLRGTGVQAALEVSNGRVEGNAVNISTNGENRGVEIYNSDGGRGSVLLNNSNISTQKGDGIYILNGQVMLDNTTVNTQGGMAVNLNVAAQASIRGGSFTTQSNYRDALWIATADSSAGVTGATFTTYGVGSHAFNAHFGPATLTDSSLNTSGTGGYGLYSESRVQGNNLHITTLGRRSIGVFAARGGIINLDNARIETADSDSSGLLAYPGSVINGNALSVTTAGQDSHALWALTGTLNISNSTLTTQGNAAGLYIRNTSSGGVSNVVLDNVMLSSGLGPAIKTNGATLKLTIKNGSQLTAGNGVLLENLAGSGVDPNDSRVVDLIADNRVVLNGDIRSAVENPVDVALSRATLLNGAVNGVNRLSLSDSSRWTVTHDSTLRALNNDGQVVFRHADGAFQTLSLDSLSGNGAFVMNTDLAALTGDLITVSGEANGEHLLMIKNSGREPDITDSALTLVTTGGGKSHFALNNGAVDAGTYQYELQQRDNDWVLAQKYDAEEKPVVTPVTHTALGLFNATPTLWYGELTGLRTRMGEVRQGKQRGGAWVRTLGSRYQVNDRAGLGYRQTQSGISVGVDNARDTNNGQWLTGLFSGVSRNALDFSQGSTGTINSFFIGGYNTWLLESGWFVDALLKANNFSSHADVRMTDGEKTRGGYNTPGFGLSLEVGRQFVLDSGWFVEPSLQLATLWVKGQSYTFDNGLQATSGVAKSQQAILNGVLGRTLPLENGMTLQPWLRMAAIQEFVNSNPVSINGNGFNNDLSGTRGEYGMGLSLQLTPDVQMYTDARYSKGDKIESPWGANLGVRWSW</sequence>
<name>A0A380ALU2_9GAMM</name>
<accession>A0A380ALU2</accession>
<evidence type="ECO:0000313" key="5">
    <source>
        <dbReference type="Proteomes" id="UP000255529"/>
    </source>
</evidence>
<dbReference type="NCBIfam" id="TIGR01414">
    <property type="entry name" value="autotrans_barl"/>
    <property type="match status" value="1"/>
</dbReference>
<dbReference type="InterPro" id="IPR036709">
    <property type="entry name" value="Autotransporte_beta_dom_sf"/>
</dbReference>
<gene>
    <name evidence="4" type="primary">tibA</name>
    <name evidence="4" type="ORF">NCTC11544_04547</name>
</gene>
<dbReference type="Pfam" id="PF03797">
    <property type="entry name" value="Autotransporter"/>
    <property type="match status" value="1"/>
</dbReference>
<dbReference type="PANTHER" id="PTHR35037:SF7">
    <property type="entry name" value="AUTOTRANSPORTER"/>
    <property type="match status" value="1"/>
</dbReference>
<evidence type="ECO:0000259" key="3">
    <source>
        <dbReference type="PROSITE" id="PS51208"/>
    </source>
</evidence>
<dbReference type="InterPro" id="IPR012332">
    <property type="entry name" value="Autotransporter_pectin_lyase_C"/>
</dbReference>
<dbReference type="PANTHER" id="PTHR35037">
    <property type="entry name" value="C-TERMINAL REGION OF AIDA-LIKE PROTEIN"/>
    <property type="match status" value="1"/>
</dbReference>
<dbReference type="InterPro" id="IPR003991">
    <property type="entry name" value="Pertactin_virulence_factor"/>
</dbReference>
<feature type="chain" id="PRO_5016846324" evidence="2">
    <location>
        <begin position="30"/>
        <end position="1008"/>
    </location>
</feature>
<dbReference type="Gene3D" id="2.40.128.130">
    <property type="entry name" value="Autotransporter beta-domain"/>
    <property type="match status" value="1"/>
</dbReference>
<reference evidence="4 5" key="1">
    <citation type="submission" date="2018-06" db="EMBL/GenBank/DDBJ databases">
        <authorList>
            <consortium name="Pathogen Informatics"/>
            <person name="Doyle S."/>
        </authorList>
    </citation>
    <scope>NUCLEOTIDE SEQUENCE [LARGE SCALE GENOMIC DNA]</scope>
    <source>
        <strain evidence="4 5">NCTC11544</strain>
    </source>
</reference>
<dbReference type="InterPro" id="IPR011050">
    <property type="entry name" value="Pectin_lyase_fold/virulence"/>
</dbReference>
<dbReference type="EMBL" id="UGYN01000002">
    <property type="protein sequence ID" value="SUI83621.1"/>
    <property type="molecule type" value="Genomic_DNA"/>
</dbReference>
<dbReference type="Pfam" id="PF03212">
    <property type="entry name" value="Pertactin"/>
    <property type="match status" value="1"/>
</dbReference>
<dbReference type="CDD" id="cd01343">
    <property type="entry name" value="PL1_Passenger_AT"/>
    <property type="match status" value="1"/>
</dbReference>
<evidence type="ECO:0000256" key="1">
    <source>
        <dbReference type="ARBA" id="ARBA00022729"/>
    </source>
</evidence>
<dbReference type="Proteomes" id="UP000255529">
    <property type="component" value="Unassembled WGS sequence"/>
</dbReference>
<evidence type="ECO:0000313" key="4">
    <source>
        <dbReference type="EMBL" id="SUI83621.1"/>
    </source>
</evidence>
<proteinExistence type="predicted"/>
<organism evidence="4 5">
    <name type="scientific">Serratia quinivorans</name>
    <dbReference type="NCBI Taxonomy" id="137545"/>
    <lineage>
        <taxon>Bacteria</taxon>
        <taxon>Pseudomonadati</taxon>
        <taxon>Pseudomonadota</taxon>
        <taxon>Gammaproteobacteria</taxon>
        <taxon>Enterobacterales</taxon>
        <taxon>Yersiniaceae</taxon>
        <taxon>Serratia</taxon>
    </lineage>
</organism>
<feature type="signal peptide" evidence="2">
    <location>
        <begin position="1"/>
        <end position="29"/>
    </location>
</feature>
<dbReference type="SMART" id="SM00869">
    <property type="entry name" value="Autotransporter"/>
    <property type="match status" value="1"/>
</dbReference>
<dbReference type="SUPFAM" id="SSF103515">
    <property type="entry name" value="Autotransporter"/>
    <property type="match status" value="1"/>
</dbReference>
<feature type="domain" description="Autotransporter" evidence="3">
    <location>
        <begin position="740"/>
        <end position="1008"/>
    </location>
</feature>
<keyword evidence="1 2" id="KW-0732">Signal</keyword>
<dbReference type="PRINTS" id="PR01484">
    <property type="entry name" value="PRTACTNFAMLY"/>
</dbReference>
<evidence type="ECO:0000256" key="2">
    <source>
        <dbReference type="SAM" id="SignalP"/>
    </source>
</evidence>
<dbReference type="AlphaFoldDB" id="A0A380ALU2"/>
<dbReference type="Gene3D" id="2.160.20.20">
    <property type="match status" value="2"/>
</dbReference>
<dbReference type="GO" id="GO:0019867">
    <property type="term" value="C:outer membrane"/>
    <property type="evidence" value="ECO:0007669"/>
    <property type="project" value="InterPro"/>
</dbReference>
<dbReference type="InterPro" id="IPR004899">
    <property type="entry name" value="Pertactin_central"/>
</dbReference>
<dbReference type="InterPro" id="IPR005546">
    <property type="entry name" value="Autotransporte_beta"/>
</dbReference>
<protein>
    <submittedName>
        <fullName evidence="4">Adhesin/invasin TibA autotransporter</fullName>
    </submittedName>
</protein>